<dbReference type="InterPro" id="IPR015919">
    <property type="entry name" value="Cadherin-like_sf"/>
</dbReference>
<dbReference type="InterPro" id="IPR051360">
    <property type="entry name" value="Neuronal_Pentraxin_Related"/>
</dbReference>
<evidence type="ECO:0000256" key="1">
    <source>
        <dbReference type="ARBA" id="ARBA00001913"/>
    </source>
</evidence>
<evidence type="ECO:0000256" key="3">
    <source>
        <dbReference type="ARBA" id="ARBA00022729"/>
    </source>
</evidence>
<dbReference type="OrthoDB" id="9768966at2"/>
<keyword evidence="9" id="KW-1185">Reference proteome</keyword>
<dbReference type="GO" id="GO:0005509">
    <property type="term" value="F:calcium ion binding"/>
    <property type="evidence" value="ECO:0007669"/>
    <property type="project" value="InterPro"/>
</dbReference>
<dbReference type="InterPro" id="IPR013320">
    <property type="entry name" value="ConA-like_dom_sf"/>
</dbReference>
<reference evidence="9" key="1">
    <citation type="submission" date="2016-10" db="EMBL/GenBank/DDBJ databases">
        <authorList>
            <person name="Varghese N."/>
            <person name="Submissions S."/>
        </authorList>
    </citation>
    <scope>NUCLEOTIDE SEQUENCE [LARGE SCALE GENOMIC DNA]</scope>
    <source>
        <strain evidence="9">LP51</strain>
    </source>
</reference>
<dbReference type="CDD" id="cd00110">
    <property type="entry name" value="LamG"/>
    <property type="match status" value="1"/>
</dbReference>
<dbReference type="EMBL" id="FOOT01000005">
    <property type="protein sequence ID" value="SFH04446.1"/>
    <property type="molecule type" value="Genomic_DNA"/>
</dbReference>
<accession>A0A1I2WVN6</accession>
<feature type="chain" id="PRO_5011566634" evidence="6">
    <location>
        <begin position="38"/>
        <end position="762"/>
    </location>
</feature>
<keyword evidence="3 6" id="KW-0732">Signal</keyword>
<dbReference type="AlphaFoldDB" id="A0A1I2WVN6"/>
<evidence type="ECO:0000256" key="6">
    <source>
        <dbReference type="SAM" id="SignalP"/>
    </source>
</evidence>
<feature type="domain" description="LamG-like jellyroll fold" evidence="7">
    <location>
        <begin position="425"/>
        <end position="564"/>
    </location>
</feature>
<dbReference type="GO" id="GO:0004553">
    <property type="term" value="F:hydrolase activity, hydrolyzing O-glycosyl compounds"/>
    <property type="evidence" value="ECO:0007669"/>
    <property type="project" value="UniProtKB-ARBA"/>
</dbReference>
<evidence type="ECO:0000256" key="2">
    <source>
        <dbReference type="ARBA" id="ARBA00022723"/>
    </source>
</evidence>
<dbReference type="InterPro" id="IPR013783">
    <property type="entry name" value="Ig-like_fold"/>
</dbReference>
<feature type="signal peptide" evidence="6">
    <location>
        <begin position="1"/>
        <end position="37"/>
    </location>
</feature>
<evidence type="ECO:0000256" key="4">
    <source>
        <dbReference type="ARBA" id="ARBA00022837"/>
    </source>
</evidence>
<dbReference type="NCBIfam" id="TIGR04183">
    <property type="entry name" value="Por_Secre_tail"/>
    <property type="match status" value="1"/>
</dbReference>
<proteinExistence type="predicted"/>
<evidence type="ECO:0000313" key="9">
    <source>
        <dbReference type="Proteomes" id="UP000198724"/>
    </source>
</evidence>
<dbReference type="Pfam" id="PF13385">
    <property type="entry name" value="Laminin_G_3"/>
    <property type="match status" value="2"/>
</dbReference>
<evidence type="ECO:0000256" key="5">
    <source>
        <dbReference type="ARBA" id="ARBA00023157"/>
    </source>
</evidence>
<dbReference type="Pfam" id="PF05345">
    <property type="entry name" value="He_PIG"/>
    <property type="match status" value="1"/>
</dbReference>
<evidence type="ECO:0000259" key="7">
    <source>
        <dbReference type="SMART" id="SM00560"/>
    </source>
</evidence>
<dbReference type="SUPFAM" id="SSF49313">
    <property type="entry name" value="Cadherin-like"/>
    <property type="match status" value="1"/>
</dbReference>
<sequence length="762" mass="84177">MTYFIAASIRRKGVAQFTRFLLIALLLQWLAGAAAQAQQNCPDGLVHYFGFDETAAGTYQDYVSEATASCSTCPSPETGLFNGAQAFKGRSPGITIRGLEHFEWGPNSSFTIELWMKASGTSSDNQVFIGRDAKDSNMIWWLGMNTEGNPQFDLFDNNPNRTQGGFSLVGKDIKINDNKWHHIVVVRDGRLRLNKLYVDGYTVGNFQYDYTYNFESGSPVNIGFLDLNNGYAYNGLLDEIMVYNRNLTENEVRARYNNGAGNYCGPQQVKPVIMSEAVTHGVAEQQYKYEVQAVGNARPTFALAEGPAGMSINATTGEIKWVPSAAGSFKVGVTASNAAGSDRQDFTVTVKRASGETSGMLHHWMLHEMRGPTYHDYYTPSHAAGADNRMPKPVTGVISGGQEFDGEDDGLDVTACENFNWAPDESFSIELWMRSAASSSGNRVLIGRDAKDSEAHWWLGLDREGRAIFTLLDLEWAGPKVEHGSGPGLNDDQWHQLVAVRDGKSGLTELYVDGERVASQTFRYTNSFASRSPVNIGYLNDGSGYHYKGILDEVKLFGRALSAAEVKQRYEDVYDAITELVRFEGEYVGGVVQLTWETVAEAGLSHFEVERAPDLETFEKLGEVKAAGNSNTPIAYPFTDVDPLSGIGYYRLKIVKQDGKYTYSNIIQVENKSLRSVSFKVYPNPVDVGDVTASVFGLSADEQVQFTVSDLRGKVLLQQQLQANSFGQLEVLVPITTDYRAGIYVLTVITDKRIVSRRLVVR</sequence>
<dbReference type="InterPro" id="IPR026444">
    <property type="entry name" value="Secre_tail"/>
</dbReference>
<keyword evidence="5" id="KW-1015">Disulfide bond</keyword>
<dbReference type="RefSeq" id="WP_092103372.1">
    <property type="nucleotide sequence ID" value="NZ_FOOT01000005.1"/>
</dbReference>
<protein>
    <submittedName>
        <fullName evidence="8">Por secretion system C-terminal sorting domain-containing protein</fullName>
    </submittedName>
</protein>
<gene>
    <name evidence="8" type="ORF">SAMN05421739_105187</name>
</gene>
<dbReference type="GO" id="GO:0005975">
    <property type="term" value="P:carbohydrate metabolic process"/>
    <property type="evidence" value="ECO:0007669"/>
    <property type="project" value="UniProtKB-ARBA"/>
</dbReference>
<dbReference type="Gene3D" id="2.60.40.10">
    <property type="entry name" value="Immunoglobulins"/>
    <property type="match status" value="1"/>
</dbReference>
<dbReference type="SMART" id="SM00560">
    <property type="entry name" value="LamGL"/>
    <property type="match status" value="2"/>
</dbReference>
<organism evidence="8 9">
    <name type="scientific">Pontibacter chinhatensis</name>
    <dbReference type="NCBI Taxonomy" id="1436961"/>
    <lineage>
        <taxon>Bacteria</taxon>
        <taxon>Pseudomonadati</taxon>
        <taxon>Bacteroidota</taxon>
        <taxon>Cytophagia</taxon>
        <taxon>Cytophagales</taxon>
        <taxon>Hymenobacteraceae</taxon>
        <taxon>Pontibacter</taxon>
    </lineage>
</organism>
<keyword evidence="4" id="KW-0106">Calcium</keyword>
<evidence type="ECO:0000313" key="8">
    <source>
        <dbReference type="EMBL" id="SFH04446.1"/>
    </source>
</evidence>
<dbReference type="Proteomes" id="UP000198724">
    <property type="component" value="Unassembled WGS sequence"/>
</dbReference>
<dbReference type="PANTHER" id="PTHR19277:SF125">
    <property type="entry name" value="B6"/>
    <property type="match status" value="1"/>
</dbReference>
<dbReference type="Gene3D" id="2.60.120.200">
    <property type="match status" value="2"/>
</dbReference>
<dbReference type="SUPFAM" id="SSF49899">
    <property type="entry name" value="Concanavalin A-like lectins/glucanases"/>
    <property type="match status" value="2"/>
</dbReference>
<comment type="cofactor">
    <cofactor evidence="1">
        <name>Ca(2+)</name>
        <dbReference type="ChEBI" id="CHEBI:29108"/>
    </cofactor>
</comment>
<dbReference type="STRING" id="1436961.SAMN05421739_105187"/>
<keyword evidence="2" id="KW-0479">Metal-binding</keyword>
<name>A0A1I2WVN6_9BACT</name>
<dbReference type="PANTHER" id="PTHR19277">
    <property type="entry name" value="PENTRAXIN"/>
    <property type="match status" value="1"/>
</dbReference>
<dbReference type="GO" id="GO:0016020">
    <property type="term" value="C:membrane"/>
    <property type="evidence" value="ECO:0007669"/>
    <property type="project" value="InterPro"/>
</dbReference>
<dbReference type="InterPro" id="IPR006558">
    <property type="entry name" value="LamG-like"/>
</dbReference>
<dbReference type="InterPro" id="IPR001791">
    <property type="entry name" value="Laminin_G"/>
</dbReference>
<feature type="domain" description="LamG-like jellyroll fold" evidence="7">
    <location>
        <begin position="108"/>
        <end position="250"/>
    </location>
</feature>